<evidence type="ECO:0000313" key="1">
    <source>
        <dbReference type="EMBL" id="CEP11840.1"/>
    </source>
</evidence>
<reference evidence="1 2" key="1">
    <citation type="submission" date="2014-09" db="EMBL/GenBank/DDBJ databases">
        <authorList>
            <person name="Ellenberger Sabrina"/>
        </authorList>
    </citation>
    <scope>NUCLEOTIDE SEQUENCE [LARGE SCALE GENOMIC DNA]</scope>
    <source>
        <strain evidence="1 2">CBS 412.66</strain>
    </source>
</reference>
<keyword evidence="2" id="KW-1185">Reference proteome</keyword>
<evidence type="ECO:0000313" key="2">
    <source>
        <dbReference type="Proteomes" id="UP000054107"/>
    </source>
</evidence>
<organism evidence="1 2">
    <name type="scientific">Parasitella parasitica</name>
    <dbReference type="NCBI Taxonomy" id="35722"/>
    <lineage>
        <taxon>Eukaryota</taxon>
        <taxon>Fungi</taxon>
        <taxon>Fungi incertae sedis</taxon>
        <taxon>Mucoromycota</taxon>
        <taxon>Mucoromycotina</taxon>
        <taxon>Mucoromycetes</taxon>
        <taxon>Mucorales</taxon>
        <taxon>Mucorineae</taxon>
        <taxon>Mucoraceae</taxon>
        <taxon>Parasitella</taxon>
    </lineage>
</organism>
<protein>
    <submittedName>
        <fullName evidence="1">Uncharacterized protein</fullName>
    </submittedName>
</protein>
<name>A0A0B7N8V2_9FUNG</name>
<accession>A0A0B7N8V2</accession>
<dbReference type="Proteomes" id="UP000054107">
    <property type="component" value="Unassembled WGS sequence"/>
</dbReference>
<dbReference type="EMBL" id="LN726961">
    <property type="protein sequence ID" value="CEP11840.1"/>
    <property type="molecule type" value="Genomic_DNA"/>
</dbReference>
<dbReference type="OrthoDB" id="2289632at2759"/>
<gene>
    <name evidence="1" type="primary">PARPA_05729.1 scaffold 19499</name>
</gene>
<sequence length="198" mass="22195">MINVPTIDAFKAFQEDVVIAVTNPSINCLQEFEGLVPYLVDNSREVASQISDVNNKLVRLQWEQQQSIHFIENYRQQSIQDTAVLVGMHQQLAKDMRLLMQQQQCLNSNLQLPMATQSFAVNNEVSLPQASASLPCQIQPSPLSSAPAPVASLHQIQRQVAIQPAPVSAKNTVITHRIIEQRPKKKTKWINYDPTISS</sequence>
<dbReference type="AlphaFoldDB" id="A0A0B7N8V2"/>
<proteinExistence type="predicted"/>
<dbReference type="STRING" id="35722.A0A0B7N8V2"/>